<keyword evidence="8" id="KW-0597">Phosphoprotein</keyword>
<dbReference type="PANTHER" id="PTHR43721">
    <property type="entry name" value="ELONGATION FACTOR TU-RELATED"/>
    <property type="match status" value="1"/>
</dbReference>
<dbReference type="InterPro" id="IPR050055">
    <property type="entry name" value="EF-Tu_GTPase"/>
</dbReference>
<dbReference type="Gene3D" id="3.40.50.300">
    <property type="entry name" value="P-loop containing nucleotide triphosphate hydrolases"/>
    <property type="match status" value="1"/>
</dbReference>
<evidence type="ECO:0000256" key="17">
    <source>
        <dbReference type="ARBA" id="ARBA00082387"/>
    </source>
</evidence>
<evidence type="ECO:0000313" key="19">
    <source>
        <dbReference type="EMBL" id="VUZ57240.1"/>
    </source>
</evidence>
<keyword evidence="9" id="KW-0547">Nucleotide-binding</keyword>
<feature type="domain" description="Tr-type G" evidence="18">
    <location>
        <begin position="2"/>
        <end position="196"/>
    </location>
</feature>
<dbReference type="Pfam" id="PF00009">
    <property type="entry name" value="GTP_EFTU"/>
    <property type="match status" value="1"/>
</dbReference>
<evidence type="ECO:0000256" key="8">
    <source>
        <dbReference type="ARBA" id="ARBA00022553"/>
    </source>
</evidence>
<accession>A0A564ZCQ5</accession>
<protein>
    <recommendedName>
        <fullName evidence="5">Selenocysteine-specific elongation factor</fullName>
    </recommendedName>
    <alternativeName>
        <fullName evidence="17">Elongation factor sec</fullName>
    </alternativeName>
    <alternativeName>
        <fullName evidence="16">Eukaryotic elongation factor, selenocysteine-tRNA-specific</fullName>
    </alternativeName>
</protein>
<dbReference type="Pfam" id="PF03144">
    <property type="entry name" value="GTP_EFTU_D2"/>
    <property type="match status" value="1"/>
</dbReference>
<evidence type="ECO:0000259" key="18">
    <source>
        <dbReference type="PROSITE" id="PS51722"/>
    </source>
</evidence>
<evidence type="ECO:0000256" key="9">
    <source>
        <dbReference type="ARBA" id="ARBA00022741"/>
    </source>
</evidence>
<comment type="subcellular location">
    <subcellularLocation>
        <location evidence="4">Cytoplasm</location>
    </subcellularLocation>
    <subcellularLocation>
        <location evidence="3">Nucleus</location>
    </subcellularLocation>
</comment>
<dbReference type="InterPro" id="IPR027417">
    <property type="entry name" value="P-loop_NTPase"/>
</dbReference>
<evidence type="ECO:0000256" key="4">
    <source>
        <dbReference type="ARBA" id="ARBA00004496"/>
    </source>
</evidence>
<keyword evidence="10" id="KW-0378">Hydrolase</keyword>
<dbReference type="Pfam" id="PF21131">
    <property type="entry name" value="eEFSec_4th"/>
    <property type="match status" value="1"/>
</dbReference>
<keyword evidence="11" id="KW-0648">Protein biosynthesis</keyword>
<comment type="catalytic activity">
    <reaction evidence="14">
        <text>GTP + H2O = GDP + phosphate + H(+)</text>
        <dbReference type="Rhea" id="RHEA:19669"/>
        <dbReference type="ChEBI" id="CHEBI:15377"/>
        <dbReference type="ChEBI" id="CHEBI:15378"/>
        <dbReference type="ChEBI" id="CHEBI:37565"/>
        <dbReference type="ChEBI" id="CHEBI:43474"/>
        <dbReference type="ChEBI" id="CHEBI:58189"/>
    </reaction>
    <physiologicalReaction direction="left-to-right" evidence="14">
        <dbReference type="Rhea" id="RHEA:19670"/>
    </physiologicalReaction>
</comment>
<dbReference type="Pfam" id="PF21208">
    <property type="entry name" value="euk_SelB_III"/>
    <property type="match status" value="1"/>
</dbReference>
<dbReference type="GO" id="GO:0003924">
    <property type="term" value="F:GTPase activity"/>
    <property type="evidence" value="ECO:0007669"/>
    <property type="project" value="InterPro"/>
</dbReference>
<evidence type="ECO:0000256" key="11">
    <source>
        <dbReference type="ARBA" id="ARBA00022917"/>
    </source>
</evidence>
<dbReference type="Proteomes" id="UP000321570">
    <property type="component" value="Unassembled WGS sequence"/>
</dbReference>
<dbReference type="GO" id="GO:0003746">
    <property type="term" value="F:translation elongation factor activity"/>
    <property type="evidence" value="ECO:0007669"/>
    <property type="project" value="TreeGrafter"/>
</dbReference>
<dbReference type="InterPro" id="IPR049394">
    <property type="entry name" value="eEFSec_C"/>
</dbReference>
<evidence type="ECO:0000313" key="20">
    <source>
        <dbReference type="Proteomes" id="UP000321570"/>
    </source>
</evidence>
<dbReference type="PANTHER" id="PTHR43721:SF11">
    <property type="entry name" value="SELENOCYSTEINE-SPECIFIC ELONGATION FACTOR"/>
    <property type="match status" value="1"/>
</dbReference>
<sequence>MVLNINVGVLGHVDSGKTALSKALSTVASTAAFDKNPQSKKRGITLDLGFSSFKVDKNIPSQLLPSDTIQITLVDCPGHASLIRTVICGAHIIDLMLLVVDVNKGFQTQTAECLIIGELTCEALVVVLNKIDLLPPDKREERIAKMKSRVSKTLESTKFKNASIVAVSALPSEQSPSGEGMEDLVSALLSSIPDPRPKRSQLASQPFLFAVDHCFSKSGQGTVLTGTVLRGCVRVGETVEVPQHKLKRKIKSMQMFRNPIDEIGPGDRAGICMTQVDPSIMERGFLAAPDSLPIFQACLLTDVKRVPYFKGPLSSKQRFHVSIGQDTLLARITCLRRTSKITKIGGEEFEYEYSEQFTDEEGQSCDEMLLEFDAFSSSSVIVAPLGSLVIGARLDTDSNTPACRLSFHGRVGRVFVSPDDHRSLPIYRHKARRGEVERVVDARNCIVRGLFKRETNWDIFTGLSVTLSNTSPVGDADADPLSISGVVEGSFGQSGKCRVRLNADLPEVFVKRFSGKAGKKARKGTSASTEELTPDDIKMCPLIVTLNFKKHVFDSSKRFVQ</sequence>
<evidence type="ECO:0000256" key="6">
    <source>
        <dbReference type="ARBA" id="ARBA00022481"/>
    </source>
</evidence>
<dbReference type="PRINTS" id="PR00315">
    <property type="entry name" value="ELONGATNFCT"/>
</dbReference>
<evidence type="ECO:0000256" key="14">
    <source>
        <dbReference type="ARBA" id="ARBA00049117"/>
    </source>
</evidence>
<evidence type="ECO:0000256" key="13">
    <source>
        <dbReference type="ARBA" id="ARBA00023242"/>
    </source>
</evidence>
<dbReference type="Gene3D" id="2.40.30.10">
    <property type="entry name" value="Translation factors"/>
    <property type="match status" value="1"/>
</dbReference>
<reference evidence="19 20" key="1">
    <citation type="submission" date="2019-07" db="EMBL/GenBank/DDBJ databases">
        <authorList>
            <person name="Jastrzebski P J."/>
            <person name="Paukszto L."/>
            <person name="Jastrzebski P J."/>
        </authorList>
    </citation>
    <scope>NUCLEOTIDE SEQUENCE [LARGE SCALE GENOMIC DNA]</scope>
    <source>
        <strain evidence="19 20">WMS-il1</strain>
    </source>
</reference>
<evidence type="ECO:0000256" key="7">
    <source>
        <dbReference type="ARBA" id="ARBA00022490"/>
    </source>
</evidence>
<keyword evidence="6" id="KW-0488">Methylation</keyword>
<dbReference type="CDD" id="cd01889">
    <property type="entry name" value="SelB_euk"/>
    <property type="match status" value="1"/>
</dbReference>
<organism evidence="19 20">
    <name type="scientific">Hymenolepis diminuta</name>
    <name type="common">Rat tapeworm</name>
    <dbReference type="NCBI Taxonomy" id="6216"/>
    <lineage>
        <taxon>Eukaryota</taxon>
        <taxon>Metazoa</taxon>
        <taxon>Spiralia</taxon>
        <taxon>Lophotrochozoa</taxon>
        <taxon>Platyhelminthes</taxon>
        <taxon>Cestoda</taxon>
        <taxon>Eucestoda</taxon>
        <taxon>Cyclophyllidea</taxon>
        <taxon>Hymenolepididae</taxon>
        <taxon>Hymenolepis</taxon>
    </lineage>
</organism>
<dbReference type="FunFam" id="2.40.30.10:FF:000052">
    <property type="entry name" value="Selenocysteine-specific elongation factor EF-Sec"/>
    <property type="match status" value="1"/>
</dbReference>
<dbReference type="NCBIfam" id="TIGR00231">
    <property type="entry name" value="small_GTP"/>
    <property type="match status" value="1"/>
</dbReference>
<evidence type="ECO:0000256" key="1">
    <source>
        <dbReference type="ARBA" id="ARBA00001936"/>
    </source>
</evidence>
<evidence type="ECO:0000256" key="16">
    <source>
        <dbReference type="ARBA" id="ARBA00076506"/>
    </source>
</evidence>
<comment type="cofactor">
    <cofactor evidence="2">
        <name>Mg(2+)</name>
        <dbReference type="ChEBI" id="CHEBI:18420"/>
    </cofactor>
</comment>
<evidence type="ECO:0000256" key="2">
    <source>
        <dbReference type="ARBA" id="ARBA00001946"/>
    </source>
</evidence>
<gene>
    <name evidence="19" type="ORF">WMSIL1_LOCUS14733</name>
</gene>
<dbReference type="SUPFAM" id="SSF50447">
    <property type="entry name" value="Translation proteins"/>
    <property type="match status" value="1"/>
</dbReference>
<dbReference type="FunFam" id="3.40.50.300:FF:000900">
    <property type="entry name" value="Eukaryotic elongation factor, selenocysteine-tRNA-specific"/>
    <property type="match status" value="1"/>
</dbReference>
<dbReference type="SUPFAM" id="SSF52540">
    <property type="entry name" value="P-loop containing nucleoside triphosphate hydrolases"/>
    <property type="match status" value="1"/>
</dbReference>
<comment type="cofactor">
    <cofactor evidence="1">
        <name>Mn(2+)</name>
        <dbReference type="ChEBI" id="CHEBI:29035"/>
    </cofactor>
</comment>
<dbReference type="GO" id="GO:0005634">
    <property type="term" value="C:nucleus"/>
    <property type="evidence" value="ECO:0007669"/>
    <property type="project" value="UniProtKB-SubCell"/>
</dbReference>
<dbReference type="AlphaFoldDB" id="A0A564ZCQ5"/>
<dbReference type="PROSITE" id="PS51722">
    <property type="entry name" value="G_TR_2"/>
    <property type="match status" value="1"/>
</dbReference>
<dbReference type="InterPro" id="IPR000795">
    <property type="entry name" value="T_Tr_GTP-bd_dom"/>
</dbReference>
<dbReference type="CDD" id="cd04094">
    <property type="entry name" value="eSelB_III"/>
    <property type="match status" value="1"/>
</dbReference>
<keyword evidence="7" id="KW-0963">Cytoplasm</keyword>
<dbReference type="InterPro" id="IPR049393">
    <property type="entry name" value="eEFSec_III"/>
</dbReference>
<comment type="function">
    <text evidence="15">Translation factor required for the incorporation of the rare amino acid selenocysteine encoded by UGA codons. Replaces the eRF1-eRF3-GTP ternary complex for the insertion of selenocysteine directed by the UGA codon. Insertion of selenocysteine at UGA codons is mediated by SECISBP2 and EEFSEC: SECISBP2 (1) specifically binds the SECIS sequence once the 80S ribosome encounters an in-frame UGA codon and (2) contacts the RPS27A/eS31 of the 40S ribosome before ribosome stalling. (3) GTP-bound EEFSEC then delivers selenocysteinyl-tRNA(Sec) to the 80S ribosome and adopts a preaccommodated state conformation. (4) After GTP hydrolysis, EEFSEC dissociates from the assembly, selenocysteinyl-tRNA(Sec) accommodates, and peptide bond synthesis and selenoprotein elongation occur.</text>
</comment>
<evidence type="ECO:0000256" key="5">
    <source>
        <dbReference type="ARBA" id="ARBA00015953"/>
    </source>
</evidence>
<dbReference type="GO" id="GO:0001514">
    <property type="term" value="P:selenocysteine incorporation"/>
    <property type="evidence" value="ECO:0007669"/>
    <property type="project" value="TreeGrafter"/>
</dbReference>
<keyword evidence="12" id="KW-0342">GTP-binding</keyword>
<evidence type="ECO:0000256" key="10">
    <source>
        <dbReference type="ARBA" id="ARBA00022801"/>
    </source>
</evidence>
<dbReference type="GO" id="GO:0005525">
    <property type="term" value="F:GTP binding"/>
    <property type="evidence" value="ECO:0007669"/>
    <property type="project" value="UniProtKB-KW"/>
</dbReference>
<name>A0A564ZCQ5_HYMDI</name>
<dbReference type="CDD" id="cd03696">
    <property type="entry name" value="SelB_II"/>
    <property type="match status" value="1"/>
</dbReference>
<dbReference type="EMBL" id="CABIJS010000714">
    <property type="protein sequence ID" value="VUZ57240.1"/>
    <property type="molecule type" value="Genomic_DNA"/>
</dbReference>
<dbReference type="GO" id="GO:0005737">
    <property type="term" value="C:cytoplasm"/>
    <property type="evidence" value="ECO:0007669"/>
    <property type="project" value="UniProtKB-SubCell"/>
</dbReference>
<keyword evidence="20" id="KW-1185">Reference proteome</keyword>
<dbReference type="InterPro" id="IPR004161">
    <property type="entry name" value="EFTu-like_2"/>
</dbReference>
<dbReference type="InterPro" id="IPR005225">
    <property type="entry name" value="Small_GTP-bd"/>
</dbReference>
<keyword evidence="13" id="KW-0539">Nucleus</keyword>
<proteinExistence type="predicted"/>
<dbReference type="InterPro" id="IPR009000">
    <property type="entry name" value="Transl_B-barrel_sf"/>
</dbReference>
<evidence type="ECO:0000256" key="3">
    <source>
        <dbReference type="ARBA" id="ARBA00004123"/>
    </source>
</evidence>
<evidence type="ECO:0000256" key="12">
    <source>
        <dbReference type="ARBA" id="ARBA00023134"/>
    </source>
</evidence>
<evidence type="ECO:0000256" key="15">
    <source>
        <dbReference type="ARBA" id="ARBA00054716"/>
    </source>
</evidence>